<proteinExistence type="predicted"/>
<dbReference type="Proteomes" id="UP000694417">
    <property type="component" value="Unplaced"/>
</dbReference>
<reference evidence="1" key="1">
    <citation type="submission" date="2025-08" db="UniProtKB">
        <authorList>
            <consortium name="Ensembl"/>
        </authorList>
    </citation>
    <scope>IDENTIFICATION</scope>
</reference>
<accession>A0A8D2KKM4</accession>
<evidence type="ECO:0000313" key="2">
    <source>
        <dbReference type="Proteomes" id="UP000694417"/>
    </source>
</evidence>
<evidence type="ECO:0000313" key="1">
    <source>
        <dbReference type="Ensembl" id="ENSUPAP00010020787.1"/>
    </source>
</evidence>
<sequence>MTQAVNLPIPCPIELDTLRNDSLETQLHGYVKKGNYVKVGAFWKIEKDFRHVAQSNSLVKG</sequence>
<name>A0A8D2KKM4_UROPR</name>
<organism evidence="1 2">
    <name type="scientific">Urocitellus parryii</name>
    <name type="common">Arctic ground squirrel</name>
    <name type="synonym">Spermophilus parryii</name>
    <dbReference type="NCBI Taxonomy" id="9999"/>
    <lineage>
        <taxon>Eukaryota</taxon>
        <taxon>Metazoa</taxon>
        <taxon>Chordata</taxon>
        <taxon>Craniata</taxon>
        <taxon>Vertebrata</taxon>
        <taxon>Euteleostomi</taxon>
        <taxon>Mammalia</taxon>
        <taxon>Eutheria</taxon>
        <taxon>Euarchontoglires</taxon>
        <taxon>Glires</taxon>
        <taxon>Rodentia</taxon>
        <taxon>Sciuromorpha</taxon>
        <taxon>Sciuridae</taxon>
        <taxon>Xerinae</taxon>
        <taxon>Marmotini</taxon>
        <taxon>Urocitellus</taxon>
    </lineage>
</organism>
<protein>
    <submittedName>
        <fullName evidence="1">Uncharacterized protein</fullName>
    </submittedName>
</protein>
<keyword evidence="2" id="KW-1185">Reference proteome</keyword>
<dbReference type="GeneTree" id="ENSGT01030000235145"/>
<reference evidence="1" key="2">
    <citation type="submission" date="2025-09" db="UniProtKB">
        <authorList>
            <consortium name="Ensembl"/>
        </authorList>
    </citation>
    <scope>IDENTIFICATION</scope>
</reference>
<dbReference type="AlphaFoldDB" id="A0A8D2KKM4"/>
<dbReference type="Ensembl" id="ENSUPAT00010023663.1">
    <property type="protein sequence ID" value="ENSUPAP00010020787.1"/>
    <property type="gene ID" value="ENSUPAG00010016489.1"/>
</dbReference>